<dbReference type="InterPro" id="IPR047057">
    <property type="entry name" value="MerR_fam"/>
</dbReference>
<evidence type="ECO:0000256" key="3">
    <source>
        <dbReference type="ARBA" id="ARBA00023125"/>
    </source>
</evidence>
<dbReference type="InterPro" id="IPR009061">
    <property type="entry name" value="DNA-bd_dom_put_sf"/>
</dbReference>
<keyword evidence="2" id="KW-0805">Transcription regulation</keyword>
<dbReference type="EMBL" id="JACCCC010000001">
    <property type="protein sequence ID" value="NYE47635.1"/>
    <property type="molecule type" value="Genomic_DNA"/>
</dbReference>
<feature type="domain" description="HTH merR-type" evidence="5">
    <location>
        <begin position="12"/>
        <end position="72"/>
    </location>
</feature>
<dbReference type="PANTHER" id="PTHR30204">
    <property type="entry name" value="REDOX-CYCLING DRUG-SENSING TRANSCRIPTIONAL ACTIVATOR SOXR"/>
    <property type="match status" value="1"/>
</dbReference>
<protein>
    <submittedName>
        <fullName evidence="6">DNA-binding transcriptional MerR regulator</fullName>
    </submittedName>
</protein>
<dbReference type="Pfam" id="PF13411">
    <property type="entry name" value="MerR_1"/>
    <property type="match status" value="1"/>
</dbReference>
<keyword evidence="3 6" id="KW-0238">DNA-binding</keyword>
<dbReference type="PROSITE" id="PS50937">
    <property type="entry name" value="HTH_MERR_2"/>
    <property type="match status" value="1"/>
</dbReference>
<keyword evidence="4" id="KW-0804">Transcription</keyword>
<dbReference type="AlphaFoldDB" id="A0A852TW67"/>
<evidence type="ECO:0000259" key="5">
    <source>
        <dbReference type="PROSITE" id="PS50937"/>
    </source>
</evidence>
<dbReference type="Gene3D" id="1.10.1660.10">
    <property type="match status" value="1"/>
</dbReference>
<dbReference type="PANTHER" id="PTHR30204:SF69">
    <property type="entry name" value="MERR-FAMILY TRANSCRIPTIONAL REGULATOR"/>
    <property type="match status" value="1"/>
</dbReference>
<dbReference type="SUPFAM" id="SSF46955">
    <property type="entry name" value="Putative DNA-binding domain"/>
    <property type="match status" value="1"/>
</dbReference>
<evidence type="ECO:0000256" key="2">
    <source>
        <dbReference type="ARBA" id="ARBA00023015"/>
    </source>
</evidence>
<comment type="caution">
    <text evidence="6">The sequence shown here is derived from an EMBL/GenBank/DDBJ whole genome shotgun (WGS) entry which is preliminary data.</text>
</comment>
<dbReference type="GO" id="GO:0003700">
    <property type="term" value="F:DNA-binding transcription factor activity"/>
    <property type="evidence" value="ECO:0007669"/>
    <property type="project" value="InterPro"/>
</dbReference>
<dbReference type="RefSeq" id="WP_179643544.1">
    <property type="nucleotide sequence ID" value="NZ_BAAAYY010000015.1"/>
</dbReference>
<evidence type="ECO:0000256" key="4">
    <source>
        <dbReference type="ARBA" id="ARBA00023163"/>
    </source>
</evidence>
<dbReference type="Proteomes" id="UP000589036">
    <property type="component" value="Unassembled WGS sequence"/>
</dbReference>
<dbReference type="GO" id="GO:0003677">
    <property type="term" value="F:DNA binding"/>
    <property type="evidence" value="ECO:0007669"/>
    <property type="project" value="UniProtKB-KW"/>
</dbReference>
<evidence type="ECO:0000256" key="1">
    <source>
        <dbReference type="ARBA" id="ARBA00022491"/>
    </source>
</evidence>
<proteinExistence type="predicted"/>
<reference evidence="6 7" key="1">
    <citation type="submission" date="2020-07" db="EMBL/GenBank/DDBJ databases">
        <title>Sequencing the genomes of 1000 actinobacteria strains.</title>
        <authorList>
            <person name="Klenk H.-P."/>
        </authorList>
    </citation>
    <scope>NUCLEOTIDE SEQUENCE [LARGE SCALE GENOMIC DNA]</scope>
    <source>
        <strain evidence="6 7">CXB654</strain>
    </source>
</reference>
<evidence type="ECO:0000313" key="6">
    <source>
        <dbReference type="EMBL" id="NYE47635.1"/>
    </source>
</evidence>
<gene>
    <name evidence="6" type="ORF">HDA32_002755</name>
</gene>
<organism evidence="6 7">
    <name type="scientific">Spinactinospora alkalitolerans</name>
    <dbReference type="NCBI Taxonomy" id="687207"/>
    <lineage>
        <taxon>Bacteria</taxon>
        <taxon>Bacillati</taxon>
        <taxon>Actinomycetota</taxon>
        <taxon>Actinomycetes</taxon>
        <taxon>Streptosporangiales</taxon>
        <taxon>Nocardiopsidaceae</taxon>
        <taxon>Spinactinospora</taxon>
    </lineage>
</organism>
<keyword evidence="7" id="KW-1185">Reference proteome</keyword>
<keyword evidence="1" id="KW-0678">Repressor</keyword>
<name>A0A852TW67_9ACTN</name>
<sequence>MPPSARLLLRGRAAGTTARAIRHYEQAGLLRSRRADSGYRVYDEVALVRVRNIRYLLSAGLTLDDVRHFPPCLDGDVAAADPAPDKLAVAAPEAPPPDPALSAARRLWNRALAGACHVRAVIGRRSPCPARS</sequence>
<dbReference type="InterPro" id="IPR000551">
    <property type="entry name" value="MerR-type_HTH_dom"/>
</dbReference>
<accession>A0A852TW67</accession>
<dbReference type="SMART" id="SM00422">
    <property type="entry name" value="HTH_MERR"/>
    <property type="match status" value="1"/>
</dbReference>
<evidence type="ECO:0000313" key="7">
    <source>
        <dbReference type="Proteomes" id="UP000589036"/>
    </source>
</evidence>